<name>A0A7W2IDX4_9BURK</name>
<dbReference type="Gene3D" id="3.40.210.10">
    <property type="entry name" value="PVUII Endonuclease, subunit A"/>
    <property type="match status" value="1"/>
</dbReference>
<comment type="caution">
    <text evidence="1">The sequence shown here is derived from an EMBL/GenBank/DDBJ whole genome shotgun (WGS) entry which is preliminary data.</text>
</comment>
<dbReference type="EMBL" id="JACEZT010000019">
    <property type="protein sequence ID" value="MBA5639793.1"/>
    <property type="molecule type" value="Genomic_DNA"/>
</dbReference>
<accession>A0A7W2IDX4</accession>
<gene>
    <name evidence="1" type="ORF">H3H37_22280</name>
</gene>
<dbReference type="AlphaFoldDB" id="A0A7W2IDX4"/>
<organism evidence="1 2">
    <name type="scientific">Rugamonas brunnea</name>
    <dbReference type="NCBI Taxonomy" id="2758569"/>
    <lineage>
        <taxon>Bacteria</taxon>
        <taxon>Pseudomonadati</taxon>
        <taxon>Pseudomonadota</taxon>
        <taxon>Betaproteobacteria</taxon>
        <taxon>Burkholderiales</taxon>
        <taxon>Oxalobacteraceae</taxon>
        <taxon>Telluria group</taxon>
        <taxon>Rugamonas</taxon>
    </lineage>
</organism>
<dbReference type="InterPro" id="IPR038402">
    <property type="entry name" value="PvuII_sf"/>
</dbReference>
<evidence type="ECO:0000313" key="1">
    <source>
        <dbReference type="EMBL" id="MBA5639793.1"/>
    </source>
</evidence>
<protein>
    <submittedName>
        <fullName evidence="1">Uncharacterized protein</fullName>
    </submittedName>
</protein>
<dbReference type="Proteomes" id="UP000534388">
    <property type="component" value="Unassembled WGS sequence"/>
</dbReference>
<proteinExistence type="predicted"/>
<evidence type="ECO:0000313" key="2">
    <source>
        <dbReference type="Proteomes" id="UP000534388"/>
    </source>
</evidence>
<dbReference type="RefSeq" id="WP_182166650.1">
    <property type="nucleotide sequence ID" value="NZ_JACEZT010000019.1"/>
</dbReference>
<keyword evidence="2" id="KW-1185">Reference proteome</keyword>
<reference evidence="1 2" key="1">
    <citation type="submission" date="2020-07" db="EMBL/GenBank/DDBJ databases">
        <title>Novel species isolated from subtropical streams in China.</title>
        <authorList>
            <person name="Lu H."/>
        </authorList>
    </citation>
    <scope>NUCLEOTIDE SEQUENCE [LARGE SCALE GENOMIC DNA]</scope>
    <source>
        <strain evidence="1 2">LX20W</strain>
    </source>
</reference>
<sequence length="250" mass="28349">MPVQDDERERELVRMFNLNWDPAHQRAGVDAILDLPVGGRLCRFEVEVKSTTNSTVSTARDVGMEHIAKWRRKLFVIGFYSREARRPELQSCLCLTPIDMEPWIASIEAKIMIDFKLAARASARFVLDDLFDVCGEKEHYSVTDAKKLHKQQWTGEEYNNALDINIDGRQHISQGKMLEILQLRSRYIAERGATLNNPHVTKSFLDSFADTDRVVAGPNWAADVRRIASEFVAAHPDHPAILPQVPLVGA</sequence>